<dbReference type="SUPFAM" id="SSF51197">
    <property type="entry name" value="Clavaminate synthase-like"/>
    <property type="match status" value="1"/>
</dbReference>
<reference evidence="8" key="1">
    <citation type="submission" date="2020-06" db="EMBL/GenBank/DDBJ databases">
        <title>Nostoc edaphicum CCNP1411 genome.</title>
        <authorList>
            <person name="Fidor A."/>
            <person name="Grabski M."/>
            <person name="Gawor J."/>
            <person name="Gromadka R."/>
            <person name="Wegrzyn G."/>
            <person name="Mazur-Marzec H."/>
        </authorList>
    </citation>
    <scope>NUCLEOTIDE SEQUENCE [LARGE SCALE GENOMIC DNA]</scope>
    <source>
        <strain evidence="8">CCNP1411</strain>
    </source>
</reference>
<dbReference type="PANTHER" id="PTHR30468">
    <property type="entry name" value="ALPHA-KETOGLUTARATE-DEPENDENT SULFONATE DIOXYGENASE"/>
    <property type="match status" value="1"/>
</dbReference>
<organism evidence="7 8">
    <name type="scientific">Nostoc edaphicum CCNP1411</name>
    <dbReference type="NCBI Taxonomy" id="1472755"/>
    <lineage>
        <taxon>Bacteria</taxon>
        <taxon>Bacillati</taxon>
        <taxon>Cyanobacteriota</taxon>
        <taxon>Cyanophyceae</taxon>
        <taxon>Nostocales</taxon>
        <taxon>Nostocaceae</taxon>
        <taxon>Nostoc</taxon>
    </lineage>
</organism>
<dbReference type="InterPro" id="IPR051323">
    <property type="entry name" value="AtsK-like"/>
</dbReference>
<evidence type="ECO:0000256" key="5">
    <source>
        <dbReference type="ARBA" id="ARBA00023004"/>
    </source>
</evidence>
<comment type="similarity">
    <text evidence="1">Belongs to the TfdA dioxygenase family.</text>
</comment>
<dbReference type="EMBL" id="CP054698">
    <property type="protein sequence ID" value="QMS88272.1"/>
    <property type="molecule type" value="Genomic_DNA"/>
</dbReference>
<dbReference type="InterPro" id="IPR042098">
    <property type="entry name" value="TauD-like_sf"/>
</dbReference>
<dbReference type="Pfam" id="PF02668">
    <property type="entry name" value="TauD"/>
    <property type="match status" value="1"/>
</dbReference>
<evidence type="ECO:0000256" key="3">
    <source>
        <dbReference type="ARBA" id="ARBA00022964"/>
    </source>
</evidence>
<evidence type="ECO:0000313" key="7">
    <source>
        <dbReference type="EMBL" id="QMS88272.1"/>
    </source>
</evidence>
<protein>
    <submittedName>
        <fullName evidence="7">TauD/TfdA family dioxygenase</fullName>
    </submittedName>
</protein>
<proteinExistence type="inferred from homology"/>
<dbReference type="Gene3D" id="3.60.130.10">
    <property type="entry name" value="Clavaminate synthase-like"/>
    <property type="match status" value="1"/>
</dbReference>
<keyword evidence="4" id="KW-0560">Oxidoreductase</keyword>
<keyword evidence="8" id="KW-1185">Reference proteome</keyword>
<dbReference type="KEGG" id="ned:HUN01_11950"/>
<keyword evidence="5" id="KW-0408">Iron</keyword>
<dbReference type="GO" id="GO:0046872">
    <property type="term" value="F:metal ion binding"/>
    <property type="evidence" value="ECO:0007669"/>
    <property type="project" value="UniProtKB-KW"/>
</dbReference>
<dbReference type="GO" id="GO:0000908">
    <property type="term" value="F:taurine dioxygenase activity"/>
    <property type="evidence" value="ECO:0007669"/>
    <property type="project" value="TreeGrafter"/>
</dbReference>
<evidence type="ECO:0000259" key="6">
    <source>
        <dbReference type="Pfam" id="PF02668"/>
    </source>
</evidence>
<evidence type="ECO:0000256" key="4">
    <source>
        <dbReference type="ARBA" id="ARBA00023002"/>
    </source>
</evidence>
<evidence type="ECO:0000256" key="1">
    <source>
        <dbReference type="ARBA" id="ARBA00005896"/>
    </source>
</evidence>
<evidence type="ECO:0000313" key="8">
    <source>
        <dbReference type="Proteomes" id="UP000514713"/>
    </source>
</evidence>
<gene>
    <name evidence="7" type="ORF">HUN01_11950</name>
</gene>
<dbReference type="InterPro" id="IPR003819">
    <property type="entry name" value="TauD/TfdA-like"/>
</dbReference>
<accession>A0A7D7LE55</accession>
<keyword evidence="2" id="KW-0479">Metal-binding</keyword>
<sequence length="296" mass="33329">MPSSTLTQVKITPIDAPLGAIVTDLDASQAIAPEVILQLKEALRVDAKRLVARHRHILIFKGQKLSDQQLLNFALYFGALFVPSDETPVLASKPGETPVVIPISHVDGGYTGTGELTFHSDHKWTPTPSSGSLLYALEIPTHGGDTYWLNTNLAYEALDEATKERIADLQLITYNPFLQDRNAPRPLYRLDKSIPLISPIFPHPLVRTHPESGKKHLYLDATTEVEIVGLEPEEGSKLIEQLREHLNQPKFYYQHKWSVGDIVYWDNQATLHYRQAFDPNERRVLKRVSLAGSRPF</sequence>
<name>A0A7D7LE55_9NOSO</name>
<evidence type="ECO:0000256" key="2">
    <source>
        <dbReference type="ARBA" id="ARBA00022723"/>
    </source>
</evidence>
<feature type="domain" description="TauD/TfdA-like" evidence="6">
    <location>
        <begin position="38"/>
        <end position="288"/>
    </location>
</feature>
<dbReference type="GO" id="GO:0006790">
    <property type="term" value="P:sulfur compound metabolic process"/>
    <property type="evidence" value="ECO:0007669"/>
    <property type="project" value="TreeGrafter"/>
</dbReference>
<dbReference type="PANTHER" id="PTHR30468:SF1">
    <property type="entry name" value="ALPHA-KETOGLUTARATE-DEPENDENT SULFONATE DIOXYGENASE"/>
    <property type="match status" value="1"/>
</dbReference>
<dbReference type="Proteomes" id="UP000514713">
    <property type="component" value="Chromosome"/>
</dbReference>
<keyword evidence="3 7" id="KW-0223">Dioxygenase</keyword>
<dbReference type="RefSeq" id="WP_181931450.1">
    <property type="nucleotide sequence ID" value="NZ_CP054698.1"/>
</dbReference>
<dbReference type="GO" id="GO:0005737">
    <property type="term" value="C:cytoplasm"/>
    <property type="evidence" value="ECO:0007669"/>
    <property type="project" value="TreeGrafter"/>
</dbReference>
<dbReference type="AlphaFoldDB" id="A0A7D7LE55"/>